<dbReference type="Proteomes" id="UP000828390">
    <property type="component" value="Unassembled WGS sequence"/>
</dbReference>
<name>A0A9D4RH68_DREPO</name>
<comment type="caution">
    <text evidence="1">The sequence shown here is derived from an EMBL/GenBank/DDBJ whole genome shotgun (WGS) entry which is preliminary data.</text>
</comment>
<dbReference type="AlphaFoldDB" id="A0A9D4RH68"/>
<sequence>MSTSPIVFPFVTFAQRRKDITMLLFAVLLLISVKAPTTLGLVCLACDQVESIRDCSDIQTCGPNEICYLDGHYTVQGHLTYQGGCRDRRRCPTVLGGKRDSNLFCSQCCDQPWCQATLCGGKGYPADRGLMCYDCPQGLDHAEDCDRIIEASSDQACVESLVATNHGTIKYVTSLIGKAACSRLMATIHVDEIVGKRQSTGSNGLCYNCCNSDLCNNQCVSKNQTAQVCQDTGTLETCSLAQGYVCGDKTMAFNAGCLLTCGFC</sequence>
<evidence type="ECO:0000313" key="1">
    <source>
        <dbReference type="EMBL" id="KAH3868154.1"/>
    </source>
</evidence>
<accession>A0A9D4RH68</accession>
<protein>
    <submittedName>
        <fullName evidence="1">Uncharacterized protein</fullName>
    </submittedName>
</protein>
<dbReference type="EMBL" id="JAIWYP010000002">
    <property type="protein sequence ID" value="KAH3868154.1"/>
    <property type="molecule type" value="Genomic_DNA"/>
</dbReference>
<keyword evidence="2" id="KW-1185">Reference proteome</keyword>
<reference evidence="1" key="2">
    <citation type="submission" date="2020-11" db="EMBL/GenBank/DDBJ databases">
        <authorList>
            <person name="McCartney M.A."/>
            <person name="Auch B."/>
            <person name="Kono T."/>
            <person name="Mallez S."/>
            <person name="Becker A."/>
            <person name="Gohl D.M."/>
            <person name="Silverstein K.A.T."/>
            <person name="Koren S."/>
            <person name="Bechman K.B."/>
            <person name="Herman A."/>
            <person name="Abrahante J.E."/>
            <person name="Garbe J."/>
        </authorList>
    </citation>
    <scope>NUCLEOTIDE SEQUENCE</scope>
    <source>
        <strain evidence="1">Duluth1</strain>
        <tissue evidence="1">Whole animal</tissue>
    </source>
</reference>
<organism evidence="1 2">
    <name type="scientific">Dreissena polymorpha</name>
    <name type="common">Zebra mussel</name>
    <name type="synonym">Mytilus polymorpha</name>
    <dbReference type="NCBI Taxonomy" id="45954"/>
    <lineage>
        <taxon>Eukaryota</taxon>
        <taxon>Metazoa</taxon>
        <taxon>Spiralia</taxon>
        <taxon>Lophotrochozoa</taxon>
        <taxon>Mollusca</taxon>
        <taxon>Bivalvia</taxon>
        <taxon>Autobranchia</taxon>
        <taxon>Heteroconchia</taxon>
        <taxon>Euheterodonta</taxon>
        <taxon>Imparidentia</taxon>
        <taxon>Neoheterodontei</taxon>
        <taxon>Myida</taxon>
        <taxon>Dreissenoidea</taxon>
        <taxon>Dreissenidae</taxon>
        <taxon>Dreissena</taxon>
    </lineage>
</organism>
<evidence type="ECO:0000313" key="2">
    <source>
        <dbReference type="Proteomes" id="UP000828390"/>
    </source>
</evidence>
<proteinExistence type="predicted"/>
<reference evidence="1" key="1">
    <citation type="journal article" date="2019" name="bioRxiv">
        <title>The Genome of the Zebra Mussel, Dreissena polymorpha: A Resource for Invasive Species Research.</title>
        <authorList>
            <person name="McCartney M.A."/>
            <person name="Auch B."/>
            <person name="Kono T."/>
            <person name="Mallez S."/>
            <person name="Zhang Y."/>
            <person name="Obille A."/>
            <person name="Becker A."/>
            <person name="Abrahante J.E."/>
            <person name="Garbe J."/>
            <person name="Badalamenti J.P."/>
            <person name="Herman A."/>
            <person name="Mangelson H."/>
            <person name="Liachko I."/>
            <person name="Sullivan S."/>
            <person name="Sone E.D."/>
            <person name="Koren S."/>
            <person name="Silverstein K.A.T."/>
            <person name="Beckman K.B."/>
            <person name="Gohl D.M."/>
        </authorList>
    </citation>
    <scope>NUCLEOTIDE SEQUENCE</scope>
    <source>
        <strain evidence="1">Duluth1</strain>
        <tissue evidence="1">Whole animal</tissue>
    </source>
</reference>
<gene>
    <name evidence="1" type="ORF">DPMN_031294</name>
</gene>